<keyword evidence="4" id="KW-1185">Reference proteome</keyword>
<keyword evidence="2" id="KW-0732">Signal</keyword>
<dbReference type="Gene3D" id="2.30.30.240">
    <property type="entry name" value="PRC-barrel domain"/>
    <property type="match status" value="1"/>
</dbReference>
<reference evidence="3 4" key="1">
    <citation type="submission" date="2020-08" db="EMBL/GenBank/DDBJ databases">
        <title>Genomic Encyclopedia of Type Strains, Phase IV (KMG-IV): sequencing the most valuable type-strain genomes for metagenomic binning, comparative biology and taxonomic classification.</title>
        <authorList>
            <person name="Goeker M."/>
        </authorList>
    </citation>
    <scope>NUCLEOTIDE SEQUENCE [LARGE SCALE GENOMIC DNA]</scope>
    <source>
        <strain evidence="3 4">DSM 102850</strain>
    </source>
</reference>
<evidence type="ECO:0000313" key="3">
    <source>
        <dbReference type="EMBL" id="MBB4658828.1"/>
    </source>
</evidence>
<comment type="caution">
    <text evidence="3">The sequence shown here is derived from an EMBL/GenBank/DDBJ whole genome shotgun (WGS) entry which is preliminary data.</text>
</comment>
<gene>
    <name evidence="3" type="ORF">GGQ59_001342</name>
</gene>
<evidence type="ECO:0000256" key="1">
    <source>
        <dbReference type="SAM" id="MobiDB-lite"/>
    </source>
</evidence>
<dbReference type="Proteomes" id="UP000563524">
    <property type="component" value="Unassembled WGS sequence"/>
</dbReference>
<protein>
    <recommendedName>
        <fullName evidence="5">PRC-barrel domain-containing protein</fullName>
    </recommendedName>
</protein>
<feature type="chain" id="PRO_5032991501" description="PRC-barrel domain-containing protein" evidence="2">
    <location>
        <begin position="16"/>
        <end position="311"/>
    </location>
</feature>
<evidence type="ECO:0008006" key="5">
    <source>
        <dbReference type="Google" id="ProtNLM"/>
    </source>
</evidence>
<evidence type="ECO:0000313" key="4">
    <source>
        <dbReference type="Proteomes" id="UP000563524"/>
    </source>
</evidence>
<evidence type="ECO:0000256" key="2">
    <source>
        <dbReference type="SAM" id="SignalP"/>
    </source>
</evidence>
<dbReference type="EMBL" id="JACHOB010000002">
    <property type="protein sequence ID" value="MBB4658828.1"/>
    <property type="molecule type" value="Genomic_DNA"/>
</dbReference>
<organism evidence="3 4">
    <name type="scientific">Parvularcula dongshanensis</name>
    <dbReference type="NCBI Taxonomy" id="1173995"/>
    <lineage>
        <taxon>Bacteria</taxon>
        <taxon>Pseudomonadati</taxon>
        <taxon>Pseudomonadota</taxon>
        <taxon>Alphaproteobacteria</taxon>
        <taxon>Parvularculales</taxon>
        <taxon>Parvularculaceae</taxon>
        <taxon>Parvularcula</taxon>
    </lineage>
</organism>
<name>A0A840I3S3_9PROT</name>
<sequence length="311" mass="32561">MKTQLLSAAALFALAACGGQVTDGGTGSDTDFDAIEAQNATEARPEAEQIASADDIGQPAQEGPGQVQPGELRAEDYPETGEEMTRNPIEPGNEEPGGKDMMLASEYEAMGLDAPQGQRADLEAAREQATGPIVSYDGRSYLAYSGVNASGLIGEDAYGQDGEAEGEIDDLVLSEDGRFDRLVIGGDAYGADAVSFTTDPARDPRLRAEVTGEPSEFDEDALSQNAILVSELLEQPIALGDEPDAIAVADVIMGENGTAQNIAVEYNGDSRIVPFGAVKVAEGDGGRYLDMSAEDLQALEPYVGEPAYEAQ</sequence>
<accession>A0A840I3S3</accession>
<feature type="signal peptide" evidence="2">
    <location>
        <begin position="1"/>
        <end position="15"/>
    </location>
</feature>
<dbReference type="AlphaFoldDB" id="A0A840I3S3"/>
<feature type="region of interest" description="Disordered" evidence="1">
    <location>
        <begin position="38"/>
        <end position="103"/>
    </location>
</feature>
<proteinExistence type="predicted"/>
<dbReference type="RefSeq" id="WP_183817002.1">
    <property type="nucleotide sequence ID" value="NZ_JACHOB010000002.1"/>
</dbReference>
<dbReference type="PROSITE" id="PS51257">
    <property type="entry name" value="PROKAR_LIPOPROTEIN"/>
    <property type="match status" value="1"/>
</dbReference>